<reference evidence="2" key="2">
    <citation type="submission" date="2023-04" db="EMBL/GenBank/DDBJ databases">
        <title>Genome dynamics across the evolutionary transition to endosymbiosis.</title>
        <authorList>
            <person name="Siozios S."/>
            <person name="Nadal-Jimenez P."/>
            <person name="Azagi T."/>
            <person name="Sprong H."/>
            <person name="Frost C.L."/>
            <person name="Parratt S.R."/>
            <person name="Taylor G."/>
            <person name="Brettell L."/>
            <person name="Lew K.C."/>
            <person name="Croft L."/>
            <person name="King K.C."/>
            <person name="Brockhurst M.A."/>
            <person name="Hypsa V."/>
            <person name="Novakova E."/>
            <person name="Darby A.C."/>
            <person name="Hurst G.D.D."/>
        </authorList>
    </citation>
    <scope>NUCLEOTIDE SEQUENCE</scope>
    <source>
        <strain evidence="2">ANv_CAN</strain>
    </source>
</reference>
<dbReference type="Gene3D" id="1.10.260.40">
    <property type="entry name" value="lambda repressor-like DNA-binding domains"/>
    <property type="match status" value="1"/>
</dbReference>
<reference evidence="1 3" key="1">
    <citation type="submission" date="2019-03" db="EMBL/GenBank/DDBJ databases">
        <title>Long-read sequencing reveals hyperdense prophage content in a complex bacterial symbiont genome.</title>
        <authorList>
            <person name="Frost C.L."/>
            <person name="Siozios S."/>
            <person name="Nadal-Jimenez P."/>
            <person name="Brockhurst M.A."/>
            <person name="King K.C."/>
            <person name="Darby A.C."/>
            <person name="Hurst G.D.D."/>
        </authorList>
    </citation>
    <scope>NUCLEOTIDE SEQUENCE [LARGE SCALE GENOMIC DNA]</scope>
    <source>
        <strain evidence="1 3">FIN</strain>
    </source>
</reference>
<dbReference type="Proteomes" id="UP000295134">
    <property type="component" value="Chromosome"/>
</dbReference>
<dbReference type="KEGG" id="ans:ArsFIN_13420"/>
<dbReference type="EMBL" id="CP038613">
    <property type="protein sequence ID" value="QBY42782.1"/>
    <property type="molecule type" value="Genomic_DNA"/>
</dbReference>
<keyword evidence="4" id="KW-1185">Reference proteome</keyword>
<dbReference type="AlphaFoldDB" id="A0A4P7L1V1"/>
<sequence>MYKSYVIKYFNSAAALARTLNINRASISTWNEIIPEKRALQIERITAGALTYDPALYIKSPFTQNKSSKTEYCNKETNIGLAKCENF</sequence>
<proteinExistence type="predicted"/>
<evidence type="ECO:0000313" key="1">
    <source>
        <dbReference type="EMBL" id="QBY42782.1"/>
    </source>
</evidence>
<organism evidence="1 3">
    <name type="scientific">Arsenophonus nasoniae</name>
    <name type="common">son-killer infecting Nasonia vitripennis</name>
    <dbReference type="NCBI Taxonomy" id="638"/>
    <lineage>
        <taxon>Bacteria</taxon>
        <taxon>Pseudomonadati</taxon>
        <taxon>Pseudomonadota</taxon>
        <taxon>Gammaproteobacteria</taxon>
        <taxon>Enterobacterales</taxon>
        <taxon>Morganellaceae</taxon>
        <taxon>Arsenophonus</taxon>
    </lineage>
</organism>
<dbReference type="InterPro" id="IPR010982">
    <property type="entry name" value="Lambda_DNA-bd_dom_sf"/>
</dbReference>
<accession>A0A4P7L1V1</accession>
<dbReference type="EMBL" id="CP123523">
    <property type="protein sequence ID" value="WGM06842.1"/>
    <property type="molecule type" value="Genomic_DNA"/>
</dbReference>
<evidence type="ECO:0000313" key="2">
    <source>
        <dbReference type="EMBL" id="WGM06842.1"/>
    </source>
</evidence>
<keyword evidence="1" id="KW-0238">DNA-binding</keyword>
<dbReference type="Pfam" id="PF14549">
    <property type="entry name" value="P22_Cro"/>
    <property type="match status" value="1"/>
</dbReference>
<dbReference type="GO" id="GO:0003677">
    <property type="term" value="F:DNA binding"/>
    <property type="evidence" value="ECO:0007669"/>
    <property type="project" value="UniProtKB-KW"/>
</dbReference>
<name>A0A4P7L1V1_9GAMM</name>
<dbReference type="SUPFAM" id="SSF47413">
    <property type="entry name" value="lambda repressor-like DNA-binding domains"/>
    <property type="match status" value="1"/>
</dbReference>
<evidence type="ECO:0000313" key="3">
    <source>
        <dbReference type="Proteomes" id="UP000295134"/>
    </source>
</evidence>
<dbReference type="Proteomes" id="UP001177592">
    <property type="component" value="Chromosome"/>
</dbReference>
<protein>
    <submittedName>
        <fullName evidence="2">Cro/CI family transcriptional regulator</fullName>
    </submittedName>
    <submittedName>
        <fullName evidence="1">DNA-binding transcriptional regulator Cro</fullName>
    </submittedName>
</protein>
<dbReference type="RefSeq" id="WP_081700730.1">
    <property type="nucleotide sequence ID" value="NZ_CP038613.1"/>
</dbReference>
<gene>
    <name evidence="1" type="ORF">ArsFIN_13420</name>
    <name evidence="2" type="ORF">QE258_06025</name>
</gene>
<dbReference type="GeneID" id="96876537"/>
<evidence type="ECO:0000313" key="4">
    <source>
        <dbReference type="Proteomes" id="UP001177592"/>
    </source>
</evidence>